<name>A0A8A2UBI7_9EURY</name>
<dbReference type="AlphaFoldDB" id="A0A8A2UBI7"/>
<dbReference type="KEGG" id="hlo:J0X27_04270"/>
<keyword evidence="2" id="KW-0812">Transmembrane</keyword>
<gene>
    <name evidence="3" type="ORF">J0X27_04270</name>
</gene>
<evidence type="ECO:0000313" key="4">
    <source>
        <dbReference type="Proteomes" id="UP000663191"/>
    </source>
</evidence>
<feature type="region of interest" description="Disordered" evidence="1">
    <location>
        <begin position="72"/>
        <end position="142"/>
    </location>
</feature>
<protein>
    <submittedName>
        <fullName evidence="3">Uncharacterized protein</fullName>
    </submittedName>
</protein>
<dbReference type="RefSeq" id="WP_207271208.1">
    <property type="nucleotide sequence ID" value="NZ_CP071463.1"/>
</dbReference>
<sequence>MTDDSIQDIEAEHGQPSDHSGPTPSVDPGPSTDGDGSASSGFSLGPSKRTLVILGVVTVALAALYWLRTRQQDGDDDGAEESSGTANDFDFDTLEDSDDADDDDEETLGEIVVPQDPNEPLKGDRAVIQGLKDRGKISGAGS</sequence>
<organism evidence="3 4">
    <name type="scientific">Natrinema longum</name>
    <dbReference type="NCBI Taxonomy" id="370324"/>
    <lineage>
        <taxon>Archaea</taxon>
        <taxon>Methanobacteriati</taxon>
        <taxon>Methanobacteriota</taxon>
        <taxon>Stenosarchaea group</taxon>
        <taxon>Halobacteria</taxon>
        <taxon>Halobacteriales</taxon>
        <taxon>Natrialbaceae</taxon>
        <taxon>Natrinema</taxon>
    </lineage>
</organism>
<dbReference type="Proteomes" id="UP000663191">
    <property type="component" value="Chromosome"/>
</dbReference>
<evidence type="ECO:0000313" key="3">
    <source>
        <dbReference type="EMBL" id="QSW86056.1"/>
    </source>
</evidence>
<evidence type="ECO:0000256" key="2">
    <source>
        <dbReference type="SAM" id="Phobius"/>
    </source>
</evidence>
<proteinExistence type="predicted"/>
<reference evidence="3 4" key="1">
    <citation type="journal article" date="2006" name="Int. J. Syst. Evol. Microbiol.">
        <title>Haloterrigena longa sp. nov. and Haloterrigena limicola sp. nov., extremely halophilic archaea isolated from a salt lake.</title>
        <authorList>
            <person name="Cui H.L."/>
            <person name="Tohty D."/>
            <person name="Zhou P.J."/>
            <person name="Liu S.J."/>
        </authorList>
    </citation>
    <scope>NUCLEOTIDE SEQUENCE [LARGE SCALE GENOMIC DNA]</scope>
    <source>
        <strain evidence="3 4">ABH32</strain>
    </source>
</reference>
<keyword evidence="2" id="KW-1133">Transmembrane helix</keyword>
<dbReference type="EMBL" id="CP071463">
    <property type="protein sequence ID" value="QSW86056.1"/>
    <property type="molecule type" value="Genomic_DNA"/>
</dbReference>
<feature type="region of interest" description="Disordered" evidence="1">
    <location>
        <begin position="1"/>
        <end position="45"/>
    </location>
</feature>
<dbReference type="GeneID" id="63182932"/>
<feature type="compositionally biased region" description="Acidic residues" evidence="1">
    <location>
        <begin position="89"/>
        <end position="108"/>
    </location>
</feature>
<feature type="transmembrane region" description="Helical" evidence="2">
    <location>
        <begin position="50"/>
        <end position="67"/>
    </location>
</feature>
<accession>A0A8A2UBI7</accession>
<keyword evidence="2" id="KW-0472">Membrane</keyword>
<keyword evidence="4" id="KW-1185">Reference proteome</keyword>
<feature type="compositionally biased region" description="Basic and acidic residues" evidence="1">
    <location>
        <begin position="119"/>
        <end position="136"/>
    </location>
</feature>
<evidence type="ECO:0000256" key="1">
    <source>
        <dbReference type="SAM" id="MobiDB-lite"/>
    </source>
</evidence>